<comment type="function">
    <text evidence="2">Functions as a two-component phosphorelay mediators between cytokinin sensor histidine kinases and response regulators (B-type ARRs). Plays an important role in propagating cytokinin signal transduction.</text>
</comment>
<dbReference type="SUPFAM" id="SSF47226">
    <property type="entry name" value="Histidine-containing phosphotransfer domain, HPT domain"/>
    <property type="match status" value="1"/>
</dbReference>
<keyword evidence="1 2" id="KW-0902">Two-component regulatory system</keyword>
<keyword evidence="2" id="KW-0932">Cytokinin signaling pathway</keyword>
<comment type="domain">
    <text evidence="2">Histidine-containing phosphotransfer domain (HPt) contains an active histidine that mediates the phosphotransfer.</text>
</comment>
<evidence type="ECO:0000313" key="3">
    <source>
        <dbReference type="EMBL" id="PON47493.1"/>
    </source>
</evidence>
<name>A0A2P5BFC1_TREOI</name>
<dbReference type="OrthoDB" id="1182517at2759"/>
<evidence type="ECO:0000256" key="1">
    <source>
        <dbReference type="ARBA" id="ARBA00023012"/>
    </source>
</evidence>
<dbReference type="GO" id="GO:0043424">
    <property type="term" value="F:protein histidine kinase binding"/>
    <property type="evidence" value="ECO:0007669"/>
    <property type="project" value="UniProtKB-UniRule"/>
</dbReference>
<dbReference type="AlphaFoldDB" id="A0A2P5BFC1"/>
<proteinExistence type="predicted"/>
<dbReference type="Proteomes" id="UP000237000">
    <property type="component" value="Unassembled WGS sequence"/>
</dbReference>
<dbReference type="PANTHER" id="PTHR28242">
    <property type="entry name" value="PHOSPHORELAY INTERMEDIATE PROTEIN YPD1"/>
    <property type="match status" value="1"/>
</dbReference>
<gene>
    <name evidence="3" type="ORF">TorRG33x02_323150</name>
</gene>
<dbReference type="GO" id="GO:0005829">
    <property type="term" value="C:cytosol"/>
    <property type="evidence" value="ECO:0007669"/>
    <property type="project" value="UniProtKB-SubCell"/>
</dbReference>
<dbReference type="InterPro" id="IPR045871">
    <property type="entry name" value="AHP1-5/YPD1"/>
</dbReference>
<dbReference type="EMBL" id="JXTC01000534">
    <property type="protein sequence ID" value="PON47493.1"/>
    <property type="molecule type" value="Genomic_DNA"/>
</dbReference>
<evidence type="ECO:0000313" key="4">
    <source>
        <dbReference type="Proteomes" id="UP000237000"/>
    </source>
</evidence>
<keyword evidence="3" id="KW-0808">Transferase</keyword>
<dbReference type="GO" id="GO:0009736">
    <property type="term" value="P:cytokinin-activated signaling pathway"/>
    <property type="evidence" value="ECO:0007669"/>
    <property type="project" value="UniProtKB-KW"/>
</dbReference>
<dbReference type="GO" id="GO:0000160">
    <property type="term" value="P:phosphorelay signal transduction system"/>
    <property type="evidence" value="ECO:0007669"/>
    <property type="project" value="UniProtKB-UniRule"/>
</dbReference>
<dbReference type="InParanoid" id="A0A2P5BFC1"/>
<keyword evidence="4" id="KW-1185">Reference proteome</keyword>
<protein>
    <recommendedName>
        <fullName evidence="2">Histidine-containing phosphotransfer protein</fullName>
    </recommendedName>
</protein>
<sequence>MALSILKELLEGYVQSLFDEGVVNDQFSQIQTLKSIREPDFVVQLIDTYLVDMETLLSELTIFSDSLDVDFSKLALLARNAKGLSAW</sequence>
<keyword evidence="3" id="KW-0418">Kinase</keyword>
<dbReference type="Gene3D" id="1.20.120.160">
    <property type="entry name" value="HPT domain"/>
    <property type="match status" value="1"/>
</dbReference>
<dbReference type="PANTHER" id="PTHR28242:SF7">
    <property type="entry name" value="HISTIDINE-CONTAINING PHOSPHOTRANSFER PROTEIN"/>
    <property type="match status" value="1"/>
</dbReference>
<comment type="subcellular location">
    <subcellularLocation>
        <location evidence="2">Cytoplasm</location>
        <location evidence="2">Cytosol</location>
    </subcellularLocation>
    <subcellularLocation>
        <location evidence="2">Nucleus</location>
    </subcellularLocation>
</comment>
<organism evidence="3 4">
    <name type="scientific">Trema orientale</name>
    <name type="common">Charcoal tree</name>
    <name type="synonym">Celtis orientalis</name>
    <dbReference type="NCBI Taxonomy" id="63057"/>
    <lineage>
        <taxon>Eukaryota</taxon>
        <taxon>Viridiplantae</taxon>
        <taxon>Streptophyta</taxon>
        <taxon>Embryophyta</taxon>
        <taxon>Tracheophyta</taxon>
        <taxon>Spermatophyta</taxon>
        <taxon>Magnoliopsida</taxon>
        <taxon>eudicotyledons</taxon>
        <taxon>Gunneridae</taxon>
        <taxon>Pentapetalae</taxon>
        <taxon>rosids</taxon>
        <taxon>fabids</taxon>
        <taxon>Rosales</taxon>
        <taxon>Cannabaceae</taxon>
        <taxon>Trema</taxon>
    </lineage>
</organism>
<accession>A0A2P5BFC1</accession>
<comment type="caution">
    <text evidence="3">The sequence shown here is derived from an EMBL/GenBank/DDBJ whole genome shotgun (WGS) entry which is preliminary data.</text>
</comment>
<evidence type="ECO:0000256" key="2">
    <source>
        <dbReference type="RuleBase" id="RU369004"/>
    </source>
</evidence>
<reference evidence="4" key="1">
    <citation type="submission" date="2016-06" db="EMBL/GenBank/DDBJ databases">
        <title>Parallel loss of symbiosis genes in relatives of nitrogen-fixing non-legume Parasponia.</title>
        <authorList>
            <person name="Van Velzen R."/>
            <person name="Holmer R."/>
            <person name="Bu F."/>
            <person name="Rutten L."/>
            <person name="Van Zeijl A."/>
            <person name="Liu W."/>
            <person name="Santuari L."/>
            <person name="Cao Q."/>
            <person name="Sharma T."/>
            <person name="Shen D."/>
            <person name="Roswanjaya Y."/>
            <person name="Wardhani T."/>
            <person name="Kalhor M.S."/>
            <person name="Jansen J."/>
            <person name="Van den Hoogen J."/>
            <person name="Gungor B."/>
            <person name="Hartog M."/>
            <person name="Hontelez J."/>
            <person name="Verver J."/>
            <person name="Yang W.-C."/>
            <person name="Schijlen E."/>
            <person name="Repin R."/>
            <person name="Schilthuizen M."/>
            <person name="Schranz E."/>
            <person name="Heidstra R."/>
            <person name="Miyata K."/>
            <person name="Fedorova E."/>
            <person name="Kohlen W."/>
            <person name="Bisseling T."/>
            <person name="Smit S."/>
            <person name="Geurts R."/>
        </authorList>
    </citation>
    <scope>NUCLEOTIDE SEQUENCE [LARGE SCALE GENOMIC DNA]</scope>
    <source>
        <strain evidence="4">cv. RG33-2</strain>
    </source>
</reference>
<dbReference type="GO" id="GO:0009927">
    <property type="term" value="F:histidine phosphotransfer kinase activity"/>
    <property type="evidence" value="ECO:0007669"/>
    <property type="project" value="UniProtKB-UniRule"/>
</dbReference>
<dbReference type="InterPro" id="IPR036641">
    <property type="entry name" value="HPT_dom_sf"/>
</dbReference>
<dbReference type="GO" id="GO:0005634">
    <property type="term" value="C:nucleus"/>
    <property type="evidence" value="ECO:0007669"/>
    <property type="project" value="UniProtKB-SubCell"/>
</dbReference>
<dbReference type="STRING" id="63057.A0A2P5BFC1"/>